<name>A0A9N8VZF1_9GLOM</name>
<keyword evidence="2" id="KW-1185">Reference proteome</keyword>
<organism evidence="1 2">
    <name type="scientific">Paraglomus brasilianum</name>
    <dbReference type="NCBI Taxonomy" id="144538"/>
    <lineage>
        <taxon>Eukaryota</taxon>
        <taxon>Fungi</taxon>
        <taxon>Fungi incertae sedis</taxon>
        <taxon>Mucoromycota</taxon>
        <taxon>Glomeromycotina</taxon>
        <taxon>Glomeromycetes</taxon>
        <taxon>Paraglomerales</taxon>
        <taxon>Paraglomeraceae</taxon>
        <taxon>Paraglomus</taxon>
    </lineage>
</organism>
<evidence type="ECO:0000313" key="2">
    <source>
        <dbReference type="Proteomes" id="UP000789739"/>
    </source>
</evidence>
<dbReference type="EMBL" id="CAJVPI010000048">
    <property type="protein sequence ID" value="CAG8466479.1"/>
    <property type="molecule type" value="Genomic_DNA"/>
</dbReference>
<comment type="caution">
    <text evidence="1">The sequence shown here is derived from an EMBL/GenBank/DDBJ whole genome shotgun (WGS) entry which is preliminary data.</text>
</comment>
<accession>A0A9N8VZF1</accession>
<protein>
    <submittedName>
        <fullName evidence="1">4047_t:CDS:1</fullName>
    </submittedName>
</protein>
<gene>
    <name evidence="1" type="ORF">PBRASI_LOCUS856</name>
</gene>
<dbReference type="AlphaFoldDB" id="A0A9N8VZF1"/>
<reference evidence="1" key="1">
    <citation type="submission" date="2021-06" db="EMBL/GenBank/DDBJ databases">
        <authorList>
            <person name="Kallberg Y."/>
            <person name="Tangrot J."/>
            <person name="Rosling A."/>
        </authorList>
    </citation>
    <scope>NUCLEOTIDE SEQUENCE</scope>
    <source>
        <strain evidence="1">BR232B</strain>
    </source>
</reference>
<proteinExistence type="predicted"/>
<dbReference type="Proteomes" id="UP000789739">
    <property type="component" value="Unassembled WGS sequence"/>
</dbReference>
<evidence type="ECO:0000313" key="1">
    <source>
        <dbReference type="EMBL" id="CAG8466479.1"/>
    </source>
</evidence>
<sequence length="292" mass="33993">MRQDQALSQKVGLLKGMSIYKFFRVIYGYRENGEPFIVAKVQKPQVSSKVFINNDYGFTEEVEKEFSDYFDKDLKLKKKVRKIFPKAKSNKTNSENLAILAKTLFESKVKVENSTVLSVKTTTPNPLSDYADVRGRYKIPEEPANYFVDEVNVYFRGTEYLKNRKVNSGIYTPLFLPWCSVLRIEAYEDLKLAEEWSSNMAPYQKGGFFSLFSGGDYDQAKKRLNIKEYKIFLQKKDFQNYDTKFFKALLPLLNKNRKEFKVPPGKIPVPNALKDVIKDEFFIVEEKPTPTF</sequence>
<dbReference type="OrthoDB" id="2434974at2759"/>